<dbReference type="EMBL" id="JAXQNO010000012">
    <property type="protein sequence ID" value="KAK4786893.1"/>
    <property type="molecule type" value="Genomic_DNA"/>
</dbReference>
<dbReference type="AlphaFoldDB" id="A0AAN7LUD0"/>
<evidence type="ECO:0000313" key="3">
    <source>
        <dbReference type="Proteomes" id="UP001346149"/>
    </source>
</evidence>
<feature type="signal peptide" evidence="1">
    <location>
        <begin position="1"/>
        <end position="30"/>
    </location>
</feature>
<keyword evidence="1" id="KW-0732">Signal</keyword>
<name>A0AAN7LUD0_TRANT</name>
<evidence type="ECO:0000313" key="2">
    <source>
        <dbReference type="EMBL" id="KAK4786893.1"/>
    </source>
</evidence>
<sequence>MARIAPPPKPTSVVVVFLLVLSPALPPVAGSFSFSSYRNMLSLTHSLTVRVANVRRARGDIAGYRRAVTIADRMERWTRLGFLSLLGPMGWDYLRNYAWGRDLEYSELYAAVPELNGLLALLGEFSRRRTDAERAAWIGRNYGNVLRASKLIIGRLQRVFSKAGPMRELVETLRKEMVDGDFLRDCLEVGTNDLKGLIQILKDLALQSPDQRHADL</sequence>
<keyword evidence="3" id="KW-1185">Reference proteome</keyword>
<dbReference type="Proteomes" id="UP001346149">
    <property type="component" value="Unassembled WGS sequence"/>
</dbReference>
<dbReference type="PANTHER" id="PTHR36806">
    <property type="entry name" value="ADENINE PHOSPHORIBOSYLTRANSFERASE"/>
    <property type="match status" value="1"/>
</dbReference>
<proteinExistence type="predicted"/>
<gene>
    <name evidence="2" type="ORF">SAY86_010726</name>
</gene>
<feature type="chain" id="PRO_5042964722" evidence="1">
    <location>
        <begin position="31"/>
        <end position="216"/>
    </location>
</feature>
<accession>A0AAN7LUD0</accession>
<reference evidence="2 3" key="1">
    <citation type="journal article" date="2023" name="Hortic Res">
        <title>Pangenome of water caltrop reveals structural variations and asymmetric subgenome divergence after allopolyploidization.</title>
        <authorList>
            <person name="Zhang X."/>
            <person name="Chen Y."/>
            <person name="Wang L."/>
            <person name="Yuan Y."/>
            <person name="Fang M."/>
            <person name="Shi L."/>
            <person name="Lu R."/>
            <person name="Comes H.P."/>
            <person name="Ma Y."/>
            <person name="Chen Y."/>
            <person name="Huang G."/>
            <person name="Zhou Y."/>
            <person name="Zheng Z."/>
            <person name="Qiu Y."/>
        </authorList>
    </citation>
    <scope>NUCLEOTIDE SEQUENCE [LARGE SCALE GENOMIC DNA]</scope>
    <source>
        <strain evidence="2">F231</strain>
    </source>
</reference>
<comment type="caution">
    <text evidence="2">The sequence shown here is derived from an EMBL/GenBank/DDBJ whole genome shotgun (WGS) entry which is preliminary data.</text>
</comment>
<protein>
    <submittedName>
        <fullName evidence="2">Uncharacterized protein</fullName>
    </submittedName>
</protein>
<organism evidence="2 3">
    <name type="scientific">Trapa natans</name>
    <name type="common">Water chestnut</name>
    <dbReference type="NCBI Taxonomy" id="22666"/>
    <lineage>
        <taxon>Eukaryota</taxon>
        <taxon>Viridiplantae</taxon>
        <taxon>Streptophyta</taxon>
        <taxon>Embryophyta</taxon>
        <taxon>Tracheophyta</taxon>
        <taxon>Spermatophyta</taxon>
        <taxon>Magnoliopsida</taxon>
        <taxon>eudicotyledons</taxon>
        <taxon>Gunneridae</taxon>
        <taxon>Pentapetalae</taxon>
        <taxon>rosids</taxon>
        <taxon>malvids</taxon>
        <taxon>Myrtales</taxon>
        <taxon>Lythraceae</taxon>
        <taxon>Trapa</taxon>
    </lineage>
</organism>
<evidence type="ECO:0000256" key="1">
    <source>
        <dbReference type="SAM" id="SignalP"/>
    </source>
</evidence>